<name>X1CTS4_9ZZZZ</name>
<comment type="caution">
    <text evidence="2">The sequence shown here is derived from an EMBL/GenBank/DDBJ whole genome shotgun (WGS) entry which is preliminary data.</text>
</comment>
<dbReference type="Pfam" id="PF07549">
    <property type="entry name" value="Sec_GG"/>
    <property type="match status" value="1"/>
</dbReference>
<dbReference type="InterPro" id="IPR022646">
    <property type="entry name" value="SecD/SecF_CS"/>
</dbReference>
<organism evidence="2">
    <name type="scientific">marine sediment metagenome</name>
    <dbReference type="NCBI Taxonomy" id="412755"/>
    <lineage>
        <taxon>unclassified sequences</taxon>
        <taxon>metagenomes</taxon>
        <taxon>ecological metagenomes</taxon>
    </lineage>
</organism>
<evidence type="ECO:0008006" key="3">
    <source>
        <dbReference type="Google" id="ProtNLM"/>
    </source>
</evidence>
<keyword evidence="1" id="KW-0472">Membrane</keyword>
<dbReference type="EMBL" id="BART01029888">
    <property type="protein sequence ID" value="GAH11881.1"/>
    <property type="molecule type" value="Genomic_DNA"/>
</dbReference>
<gene>
    <name evidence="2" type="ORF">S01H4_52335</name>
</gene>
<evidence type="ECO:0000256" key="1">
    <source>
        <dbReference type="SAM" id="Phobius"/>
    </source>
</evidence>
<proteinExistence type="predicted"/>
<keyword evidence="1" id="KW-0812">Transmembrane</keyword>
<reference evidence="2" key="1">
    <citation type="journal article" date="2014" name="Front. Microbiol.">
        <title>High frequency of phylogenetically diverse reductive dehalogenase-homologous genes in deep subseafloor sedimentary metagenomes.</title>
        <authorList>
            <person name="Kawai M."/>
            <person name="Futagami T."/>
            <person name="Toyoda A."/>
            <person name="Takaki Y."/>
            <person name="Nishi S."/>
            <person name="Hori S."/>
            <person name="Arai W."/>
            <person name="Tsubouchi T."/>
            <person name="Morono Y."/>
            <person name="Uchiyama I."/>
            <person name="Ito T."/>
            <person name="Fujiyama A."/>
            <person name="Inagaki F."/>
            <person name="Takami H."/>
        </authorList>
    </citation>
    <scope>NUCLEOTIDE SEQUENCE</scope>
    <source>
        <strain evidence="2">Expedition CK06-06</strain>
    </source>
</reference>
<protein>
    <recommendedName>
        <fullName evidence="3">Protein translocase subunit SecF</fullName>
    </recommendedName>
</protein>
<feature type="transmembrane region" description="Helical" evidence="1">
    <location>
        <begin position="17"/>
        <end position="35"/>
    </location>
</feature>
<accession>X1CTS4</accession>
<sequence length="115" mass="12269">MRFFGETHIDFVDLRKVAIFISGAAIVAGLTSLILKGGPKLGLDFTGGIEIHLQFTESPSISRIRSGLAKIGLGGAVIQQYGEKKDNLVLVRTGVEQVSQNIAPPANLKSNLQPI</sequence>
<keyword evidence="1" id="KW-1133">Transmembrane helix</keyword>
<dbReference type="AlphaFoldDB" id="X1CTS4"/>
<evidence type="ECO:0000313" key="2">
    <source>
        <dbReference type="EMBL" id="GAH11881.1"/>
    </source>
</evidence>